<feature type="region of interest" description="Disordered" evidence="1">
    <location>
        <begin position="1"/>
        <end position="45"/>
    </location>
</feature>
<protein>
    <submittedName>
        <fullName evidence="2">Uncharacterized protein</fullName>
    </submittedName>
</protein>
<evidence type="ECO:0000313" key="3">
    <source>
        <dbReference type="Proteomes" id="UP000606172"/>
    </source>
</evidence>
<dbReference type="AlphaFoldDB" id="A0A919RE93"/>
<name>A0A919RE93_9ACTN</name>
<keyword evidence="3" id="KW-1185">Reference proteome</keyword>
<evidence type="ECO:0000256" key="1">
    <source>
        <dbReference type="SAM" id="MobiDB-lite"/>
    </source>
</evidence>
<evidence type="ECO:0000313" key="2">
    <source>
        <dbReference type="EMBL" id="GII90281.1"/>
    </source>
</evidence>
<proteinExistence type="predicted"/>
<accession>A0A919RE93</accession>
<gene>
    <name evidence="2" type="ORF">Ssi02_05120</name>
</gene>
<dbReference type="Proteomes" id="UP000606172">
    <property type="component" value="Unassembled WGS sequence"/>
</dbReference>
<comment type="caution">
    <text evidence="2">The sequence shown here is derived from an EMBL/GenBank/DDBJ whole genome shotgun (WGS) entry which is preliminary data.</text>
</comment>
<dbReference type="EMBL" id="BOOW01000006">
    <property type="protein sequence ID" value="GII90281.1"/>
    <property type="molecule type" value="Genomic_DNA"/>
</dbReference>
<feature type="compositionally biased region" description="Basic residues" evidence="1">
    <location>
        <begin position="26"/>
        <end position="39"/>
    </location>
</feature>
<sequence>MASGIIEANRTGGTVKRTHFGCARRPDRRRTRRRHRWSSRRGDTRRHEVCVRLTPAWATSRYA</sequence>
<dbReference type="RefSeq" id="WP_380659623.1">
    <property type="nucleotide sequence ID" value="NZ_JBHLZQ010000024.1"/>
</dbReference>
<organism evidence="2 3">
    <name type="scientific">Sinosporangium siamense</name>
    <dbReference type="NCBI Taxonomy" id="1367973"/>
    <lineage>
        <taxon>Bacteria</taxon>
        <taxon>Bacillati</taxon>
        <taxon>Actinomycetota</taxon>
        <taxon>Actinomycetes</taxon>
        <taxon>Streptosporangiales</taxon>
        <taxon>Streptosporangiaceae</taxon>
        <taxon>Sinosporangium</taxon>
    </lineage>
</organism>
<reference evidence="2" key="1">
    <citation type="submission" date="2021-01" db="EMBL/GenBank/DDBJ databases">
        <title>Whole genome shotgun sequence of Sinosporangium siamense NBRC 109515.</title>
        <authorList>
            <person name="Komaki H."/>
            <person name="Tamura T."/>
        </authorList>
    </citation>
    <scope>NUCLEOTIDE SEQUENCE</scope>
    <source>
        <strain evidence="2">NBRC 109515</strain>
    </source>
</reference>